<dbReference type="AlphaFoldDB" id="A0AAE0XRN2"/>
<proteinExistence type="inferred from homology"/>
<name>A0AAE0XRN2_9GAST</name>
<gene>
    <name evidence="12" type="ORF">RRG08_016672</name>
</gene>
<evidence type="ECO:0000313" key="12">
    <source>
        <dbReference type="EMBL" id="KAK3706052.1"/>
    </source>
</evidence>
<evidence type="ECO:0000256" key="9">
    <source>
        <dbReference type="ARBA" id="ARBA00023224"/>
    </source>
</evidence>
<evidence type="ECO:0000259" key="11">
    <source>
        <dbReference type="PROSITE" id="PS50262"/>
    </source>
</evidence>
<evidence type="ECO:0000256" key="2">
    <source>
        <dbReference type="ARBA" id="ARBA00022475"/>
    </source>
</evidence>
<keyword evidence="9 10" id="KW-0807">Transducer</keyword>
<dbReference type="SUPFAM" id="SSF81321">
    <property type="entry name" value="Family A G protein-coupled receptor-like"/>
    <property type="match status" value="1"/>
</dbReference>
<feature type="transmembrane region" description="Helical" evidence="10">
    <location>
        <begin position="89"/>
        <end position="111"/>
    </location>
</feature>
<dbReference type="PANTHER" id="PTHR24241">
    <property type="entry name" value="NEUROPEPTIDE RECEPTOR-RELATED G-PROTEIN COUPLED RECEPTOR"/>
    <property type="match status" value="1"/>
</dbReference>
<dbReference type="InterPro" id="IPR017452">
    <property type="entry name" value="GPCR_Rhodpsn_7TM"/>
</dbReference>
<feature type="transmembrane region" description="Helical" evidence="10">
    <location>
        <begin position="55"/>
        <end position="77"/>
    </location>
</feature>
<dbReference type="PRINTS" id="PR00896">
    <property type="entry name" value="VASOPRESSINR"/>
</dbReference>
<dbReference type="InterPro" id="IPR000276">
    <property type="entry name" value="GPCR_Rhodpsn"/>
</dbReference>
<keyword evidence="3 10" id="KW-0812">Transmembrane</keyword>
<evidence type="ECO:0000256" key="1">
    <source>
        <dbReference type="ARBA" id="ARBA00004651"/>
    </source>
</evidence>
<sequence length="133" mass="14722">MSKLVKNKFLMPNSSNFPSDVNLHLTLVSPDPAGSDSRNLTSGQPRDESLARLEVLVQIIILVLALVGNSCVLTALARRGKAGSRMHMFIFHLSIADLLVAIFNILPQLIWDITETFEGGDLLCRFVKFMQVL</sequence>
<evidence type="ECO:0000256" key="6">
    <source>
        <dbReference type="ARBA" id="ARBA00023136"/>
    </source>
</evidence>
<dbReference type="EMBL" id="JAWDGP010007755">
    <property type="protein sequence ID" value="KAK3706052.1"/>
    <property type="molecule type" value="Genomic_DNA"/>
</dbReference>
<dbReference type="Pfam" id="PF00001">
    <property type="entry name" value="7tm_1"/>
    <property type="match status" value="1"/>
</dbReference>
<feature type="domain" description="G-protein coupled receptors family 1 profile" evidence="11">
    <location>
        <begin position="68"/>
        <end position="133"/>
    </location>
</feature>
<comment type="caution">
    <text evidence="10">Lacks conserved residue(s) required for the propagation of feature annotation.</text>
</comment>
<keyword evidence="8 10" id="KW-0325">Glycoprotein</keyword>
<evidence type="ECO:0000256" key="3">
    <source>
        <dbReference type="ARBA" id="ARBA00022692"/>
    </source>
</evidence>
<keyword evidence="5 10" id="KW-0297">G-protein coupled receptor</keyword>
<comment type="subcellular location">
    <subcellularLocation>
        <location evidence="1 10">Cell membrane</location>
        <topology evidence="1 10">Multi-pass membrane protein</topology>
    </subcellularLocation>
</comment>
<reference evidence="12" key="1">
    <citation type="journal article" date="2023" name="G3 (Bethesda)">
        <title>A reference genome for the long-term kleptoplast-retaining sea slug Elysia crispata morphotype clarki.</title>
        <authorList>
            <person name="Eastman K.E."/>
            <person name="Pendleton A.L."/>
            <person name="Shaikh M.A."/>
            <person name="Suttiyut T."/>
            <person name="Ogas R."/>
            <person name="Tomko P."/>
            <person name="Gavelis G."/>
            <person name="Widhalm J.R."/>
            <person name="Wisecaver J.H."/>
        </authorList>
    </citation>
    <scope>NUCLEOTIDE SEQUENCE</scope>
    <source>
        <strain evidence="12">ECLA1</strain>
    </source>
</reference>
<dbReference type="PRINTS" id="PR00237">
    <property type="entry name" value="GPCRRHODOPSN"/>
</dbReference>
<dbReference type="PANTHER" id="PTHR24241:SF161">
    <property type="entry name" value="G-PROTEIN COUPLED RECEPTORS FAMILY 1 PROFILE DOMAIN-CONTAINING PROTEIN"/>
    <property type="match status" value="1"/>
</dbReference>
<keyword evidence="4 10" id="KW-1133">Transmembrane helix</keyword>
<dbReference type="PROSITE" id="PS50262">
    <property type="entry name" value="G_PROTEIN_RECEP_F1_2"/>
    <property type="match status" value="1"/>
</dbReference>
<organism evidence="12 13">
    <name type="scientific">Elysia crispata</name>
    <name type="common">lettuce slug</name>
    <dbReference type="NCBI Taxonomy" id="231223"/>
    <lineage>
        <taxon>Eukaryota</taxon>
        <taxon>Metazoa</taxon>
        <taxon>Spiralia</taxon>
        <taxon>Lophotrochozoa</taxon>
        <taxon>Mollusca</taxon>
        <taxon>Gastropoda</taxon>
        <taxon>Heterobranchia</taxon>
        <taxon>Euthyneura</taxon>
        <taxon>Panpulmonata</taxon>
        <taxon>Sacoglossa</taxon>
        <taxon>Placobranchoidea</taxon>
        <taxon>Plakobranchidae</taxon>
        <taxon>Elysia</taxon>
    </lineage>
</organism>
<protein>
    <recommendedName>
        <fullName evidence="11">G-protein coupled receptors family 1 profile domain-containing protein</fullName>
    </recommendedName>
</protein>
<dbReference type="Proteomes" id="UP001283361">
    <property type="component" value="Unassembled WGS sequence"/>
</dbReference>
<evidence type="ECO:0000256" key="4">
    <source>
        <dbReference type="ARBA" id="ARBA00022989"/>
    </source>
</evidence>
<evidence type="ECO:0000256" key="10">
    <source>
        <dbReference type="RuleBase" id="RU046427"/>
    </source>
</evidence>
<keyword evidence="6 10" id="KW-0472">Membrane</keyword>
<evidence type="ECO:0000256" key="8">
    <source>
        <dbReference type="ARBA" id="ARBA00023180"/>
    </source>
</evidence>
<comment type="similarity">
    <text evidence="10">Belongs to the G-protein coupled receptor 1 family. Vasopressin/oxytocin receptor subfamily.</text>
</comment>
<keyword evidence="7 10" id="KW-0675">Receptor</keyword>
<dbReference type="GO" id="GO:0005000">
    <property type="term" value="F:vasopressin receptor activity"/>
    <property type="evidence" value="ECO:0007669"/>
    <property type="project" value="InterPro"/>
</dbReference>
<dbReference type="InterPro" id="IPR001817">
    <property type="entry name" value="Vasoprsn_rcpt"/>
</dbReference>
<keyword evidence="13" id="KW-1185">Reference proteome</keyword>
<comment type="caution">
    <text evidence="12">The sequence shown here is derived from an EMBL/GenBank/DDBJ whole genome shotgun (WGS) entry which is preliminary data.</text>
</comment>
<evidence type="ECO:0000256" key="7">
    <source>
        <dbReference type="ARBA" id="ARBA00023170"/>
    </source>
</evidence>
<accession>A0AAE0XRN2</accession>
<dbReference type="GO" id="GO:0042277">
    <property type="term" value="F:peptide binding"/>
    <property type="evidence" value="ECO:0007669"/>
    <property type="project" value="TreeGrafter"/>
</dbReference>
<evidence type="ECO:0000256" key="5">
    <source>
        <dbReference type="ARBA" id="ARBA00023040"/>
    </source>
</evidence>
<dbReference type="Gene3D" id="1.20.1070.10">
    <property type="entry name" value="Rhodopsin 7-helix transmembrane proteins"/>
    <property type="match status" value="1"/>
</dbReference>
<evidence type="ECO:0000313" key="13">
    <source>
        <dbReference type="Proteomes" id="UP001283361"/>
    </source>
</evidence>
<dbReference type="GO" id="GO:0032870">
    <property type="term" value="P:cellular response to hormone stimulus"/>
    <property type="evidence" value="ECO:0007669"/>
    <property type="project" value="TreeGrafter"/>
</dbReference>
<dbReference type="GO" id="GO:0005886">
    <property type="term" value="C:plasma membrane"/>
    <property type="evidence" value="ECO:0007669"/>
    <property type="project" value="UniProtKB-SubCell"/>
</dbReference>
<keyword evidence="2" id="KW-1003">Cell membrane</keyword>